<proteinExistence type="predicted"/>
<name>A0A0F9NI83_9ZZZZ</name>
<dbReference type="EMBL" id="LAZR01008090">
    <property type="protein sequence ID" value="KKM81032.1"/>
    <property type="molecule type" value="Genomic_DNA"/>
</dbReference>
<sequence length="147" mass="15519">MPLSVSLSTIDRLTLPTSTRFGVIPAATDPQIQTLTDAMDAVILGALIKAVKTEDTVIDVGVALPPADDDANRGNKWLMRFQDAVGNIYTHELGTADNSQLSSPTSDNIDLTAGTGLALKNAYDAIYEGKSGETGVLLSVQQVTRTD</sequence>
<accession>A0A0F9NI83</accession>
<organism evidence="1">
    <name type="scientific">marine sediment metagenome</name>
    <dbReference type="NCBI Taxonomy" id="412755"/>
    <lineage>
        <taxon>unclassified sequences</taxon>
        <taxon>metagenomes</taxon>
        <taxon>ecological metagenomes</taxon>
    </lineage>
</organism>
<evidence type="ECO:0000313" key="1">
    <source>
        <dbReference type="EMBL" id="KKM81032.1"/>
    </source>
</evidence>
<comment type="caution">
    <text evidence="1">The sequence shown here is derived from an EMBL/GenBank/DDBJ whole genome shotgun (WGS) entry which is preliminary data.</text>
</comment>
<reference evidence="1" key="1">
    <citation type="journal article" date="2015" name="Nature">
        <title>Complex archaea that bridge the gap between prokaryotes and eukaryotes.</title>
        <authorList>
            <person name="Spang A."/>
            <person name="Saw J.H."/>
            <person name="Jorgensen S.L."/>
            <person name="Zaremba-Niedzwiedzka K."/>
            <person name="Martijn J."/>
            <person name="Lind A.E."/>
            <person name="van Eijk R."/>
            <person name="Schleper C."/>
            <person name="Guy L."/>
            <person name="Ettema T.J."/>
        </authorList>
    </citation>
    <scope>NUCLEOTIDE SEQUENCE</scope>
</reference>
<protein>
    <submittedName>
        <fullName evidence="1">Uncharacterized protein</fullName>
    </submittedName>
</protein>
<dbReference type="AlphaFoldDB" id="A0A0F9NI83"/>
<gene>
    <name evidence="1" type="ORF">LCGC14_1333880</name>
</gene>